<dbReference type="AlphaFoldDB" id="A0A9Q3GBC3"/>
<evidence type="ECO:0000313" key="2">
    <source>
        <dbReference type="EMBL" id="MBW0461184.1"/>
    </source>
</evidence>
<accession>A0A9Q3GBC3</accession>
<evidence type="ECO:0000313" key="3">
    <source>
        <dbReference type="Proteomes" id="UP000765509"/>
    </source>
</evidence>
<name>A0A9Q3GBC3_9BASI</name>
<proteinExistence type="predicted"/>
<keyword evidence="3" id="KW-1185">Reference proteome</keyword>
<evidence type="ECO:0000256" key="1">
    <source>
        <dbReference type="SAM" id="MobiDB-lite"/>
    </source>
</evidence>
<dbReference type="Proteomes" id="UP000765509">
    <property type="component" value="Unassembled WGS sequence"/>
</dbReference>
<gene>
    <name evidence="2" type="ORF">O181_000899</name>
</gene>
<protein>
    <submittedName>
        <fullName evidence="2">Uncharacterized protein</fullName>
    </submittedName>
</protein>
<sequence length="70" mass="7636">MKDSRAYISSQRSEQLPTGGSRNIPVSVQELVYGRKAARVGTSFQLVNGDRELLPSSEEGIGPRKDTRAS</sequence>
<feature type="compositionally biased region" description="Polar residues" evidence="1">
    <location>
        <begin position="7"/>
        <end position="23"/>
    </location>
</feature>
<dbReference type="EMBL" id="AVOT02000121">
    <property type="protein sequence ID" value="MBW0461184.1"/>
    <property type="molecule type" value="Genomic_DNA"/>
</dbReference>
<comment type="caution">
    <text evidence="2">The sequence shown here is derived from an EMBL/GenBank/DDBJ whole genome shotgun (WGS) entry which is preliminary data.</text>
</comment>
<reference evidence="2" key="1">
    <citation type="submission" date="2021-03" db="EMBL/GenBank/DDBJ databases">
        <title>Draft genome sequence of rust myrtle Austropuccinia psidii MF-1, a brazilian biotype.</title>
        <authorList>
            <person name="Quecine M.C."/>
            <person name="Pachon D.M.R."/>
            <person name="Bonatelli M.L."/>
            <person name="Correr F.H."/>
            <person name="Franceschini L.M."/>
            <person name="Leite T.F."/>
            <person name="Margarido G.R.A."/>
            <person name="Almeida C.A."/>
            <person name="Ferrarezi J.A."/>
            <person name="Labate C.A."/>
        </authorList>
    </citation>
    <scope>NUCLEOTIDE SEQUENCE</scope>
    <source>
        <strain evidence="2">MF-1</strain>
    </source>
</reference>
<feature type="compositionally biased region" description="Basic and acidic residues" evidence="1">
    <location>
        <begin position="61"/>
        <end position="70"/>
    </location>
</feature>
<organism evidence="2 3">
    <name type="scientific">Austropuccinia psidii MF-1</name>
    <dbReference type="NCBI Taxonomy" id="1389203"/>
    <lineage>
        <taxon>Eukaryota</taxon>
        <taxon>Fungi</taxon>
        <taxon>Dikarya</taxon>
        <taxon>Basidiomycota</taxon>
        <taxon>Pucciniomycotina</taxon>
        <taxon>Pucciniomycetes</taxon>
        <taxon>Pucciniales</taxon>
        <taxon>Sphaerophragmiaceae</taxon>
        <taxon>Austropuccinia</taxon>
    </lineage>
</organism>
<feature type="region of interest" description="Disordered" evidence="1">
    <location>
        <begin position="50"/>
        <end position="70"/>
    </location>
</feature>
<feature type="region of interest" description="Disordered" evidence="1">
    <location>
        <begin position="1"/>
        <end position="23"/>
    </location>
</feature>